<dbReference type="InterPro" id="IPR028917">
    <property type="entry name" value="Tox-GHH2_domain"/>
</dbReference>
<evidence type="ECO:0000313" key="2">
    <source>
        <dbReference type="EMBL" id="MFC3156012.1"/>
    </source>
</evidence>
<dbReference type="EMBL" id="JBHRTL010000010">
    <property type="protein sequence ID" value="MFC3156012.1"/>
    <property type="molecule type" value="Genomic_DNA"/>
</dbReference>
<name>A0ABV7HX58_9GAMM</name>
<accession>A0ABV7HX58</accession>
<evidence type="ECO:0000259" key="1">
    <source>
        <dbReference type="Pfam" id="PF15635"/>
    </source>
</evidence>
<feature type="non-terminal residue" evidence="2">
    <location>
        <position position="171"/>
    </location>
</feature>
<evidence type="ECO:0000313" key="3">
    <source>
        <dbReference type="Proteomes" id="UP001595548"/>
    </source>
</evidence>
<gene>
    <name evidence="2" type="ORF">ACFOEB_12430</name>
</gene>
<dbReference type="Proteomes" id="UP001595548">
    <property type="component" value="Unassembled WGS sequence"/>
</dbReference>
<reference evidence="3" key="1">
    <citation type="journal article" date="2019" name="Int. J. Syst. Evol. Microbiol.">
        <title>The Global Catalogue of Microorganisms (GCM) 10K type strain sequencing project: providing services to taxonomists for standard genome sequencing and annotation.</title>
        <authorList>
            <consortium name="The Broad Institute Genomics Platform"/>
            <consortium name="The Broad Institute Genome Sequencing Center for Infectious Disease"/>
            <person name="Wu L."/>
            <person name="Ma J."/>
        </authorList>
    </citation>
    <scope>NUCLEOTIDE SEQUENCE [LARGE SCALE GENOMIC DNA]</scope>
    <source>
        <strain evidence="3">KCTC 52141</strain>
    </source>
</reference>
<feature type="domain" description="Tox-GHH2" evidence="1">
    <location>
        <begin position="60"/>
        <end position="144"/>
    </location>
</feature>
<feature type="non-terminal residue" evidence="2">
    <location>
        <position position="1"/>
    </location>
</feature>
<sequence length="171" mass="19447">RSLRAPIPEIIKRHTGDAAFYWGQWDKARYSFIVDAERLAHIEHLLCAHLKDKDNKSVCPGYNYNEAPVMCLEGTNNAKGWGSHGNAHSNLEVDMKHYRDERFEKNQNTDVISYKEGSKICIDAVREAAAKNCDPECLQAQLDHHYNQCKDLEAEASDENEINAGTVEKLE</sequence>
<keyword evidence="3" id="KW-1185">Reference proteome</keyword>
<dbReference type="Pfam" id="PF15635">
    <property type="entry name" value="Tox-GHH2"/>
    <property type="match status" value="1"/>
</dbReference>
<organism evidence="2 3">
    <name type="scientific">Gilvimarinus japonicus</name>
    <dbReference type="NCBI Taxonomy" id="1796469"/>
    <lineage>
        <taxon>Bacteria</taxon>
        <taxon>Pseudomonadati</taxon>
        <taxon>Pseudomonadota</taxon>
        <taxon>Gammaproteobacteria</taxon>
        <taxon>Cellvibrionales</taxon>
        <taxon>Cellvibrionaceae</taxon>
        <taxon>Gilvimarinus</taxon>
    </lineage>
</organism>
<comment type="caution">
    <text evidence="2">The sequence shown here is derived from an EMBL/GenBank/DDBJ whole genome shotgun (WGS) entry which is preliminary data.</text>
</comment>
<proteinExistence type="predicted"/>
<dbReference type="RefSeq" id="WP_382417057.1">
    <property type="nucleotide sequence ID" value="NZ_JBHRTL010000010.1"/>
</dbReference>
<protein>
    <submittedName>
        <fullName evidence="2">HNH/endonuclease VII fold toxin-2 domain-containing protein</fullName>
    </submittedName>
</protein>